<organism evidence="2 3">
    <name type="scientific">Sorghum bicolor</name>
    <name type="common">Sorghum</name>
    <name type="synonym">Sorghum vulgare</name>
    <dbReference type="NCBI Taxonomy" id="4558"/>
    <lineage>
        <taxon>Eukaryota</taxon>
        <taxon>Viridiplantae</taxon>
        <taxon>Streptophyta</taxon>
        <taxon>Embryophyta</taxon>
        <taxon>Tracheophyta</taxon>
        <taxon>Spermatophyta</taxon>
        <taxon>Magnoliopsida</taxon>
        <taxon>Liliopsida</taxon>
        <taxon>Poales</taxon>
        <taxon>Poaceae</taxon>
        <taxon>PACMAD clade</taxon>
        <taxon>Panicoideae</taxon>
        <taxon>Andropogonodae</taxon>
        <taxon>Andropogoneae</taxon>
        <taxon>Sorghinae</taxon>
        <taxon>Sorghum</taxon>
    </lineage>
</organism>
<proteinExistence type="predicted"/>
<accession>A0A921RHP5</accession>
<keyword evidence="1" id="KW-0812">Transmembrane</keyword>
<dbReference type="EMBL" id="CM027682">
    <property type="protein sequence ID" value="KAG0540464.1"/>
    <property type="molecule type" value="Genomic_DNA"/>
</dbReference>
<sequence>MICLYTNSTPRYICTLLVPRCQGLVLLVSNLKTECVFSTLAVLVVCLNLPFSFAKIMIFGMLLCCVKYLYLIIFLFKIAVQIYGC</sequence>
<name>A0A921RHP5_SORBI</name>
<comment type="caution">
    <text evidence="2">The sequence shown here is derived from an EMBL/GenBank/DDBJ whole genome shotgun (WGS) entry which is preliminary data.</text>
</comment>
<feature type="transmembrane region" description="Helical" evidence="1">
    <location>
        <begin position="68"/>
        <end position="84"/>
    </location>
</feature>
<evidence type="ECO:0000313" key="2">
    <source>
        <dbReference type="EMBL" id="KAG0540464.1"/>
    </source>
</evidence>
<keyword evidence="1" id="KW-1133">Transmembrane helix</keyword>
<feature type="transmembrane region" description="Helical" evidence="1">
    <location>
        <begin position="36"/>
        <end position="56"/>
    </location>
</feature>
<evidence type="ECO:0000256" key="1">
    <source>
        <dbReference type="SAM" id="Phobius"/>
    </source>
</evidence>
<gene>
    <name evidence="2" type="ORF">BDA96_03G411400</name>
</gene>
<keyword evidence="1" id="KW-0472">Membrane</keyword>
<protein>
    <submittedName>
        <fullName evidence="2">Uncharacterized protein</fullName>
    </submittedName>
</protein>
<reference evidence="2" key="1">
    <citation type="journal article" date="2019" name="BMC Genomics">
        <title>A new reference genome for Sorghum bicolor reveals high levels of sequence similarity between sweet and grain genotypes: implications for the genetics of sugar metabolism.</title>
        <authorList>
            <person name="Cooper E.A."/>
            <person name="Brenton Z.W."/>
            <person name="Flinn B.S."/>
            <person name="Jenkins J."/>
            <person name="Shu S."/>
            <person name="Flowers D."/>
            <person name="Luo F."/>
            <person name="Wang Y."/>
            <person name="Xia P."/>
            <person name="Barry K."/>
            <person name="Daum C."/>
            <person name="Lipzen A."/>
            <person name="Yoshinaga Y."/>
            <person name="Schmutz J."/>
            <person name="Saski C."/>
            <person name="Vermerris W."/>
            <person name="Kresovich S."/>
        </authorList>
    </citation>
    <scope>NUCLEOTIDE SEQUENCE</scope>
</reference>
<dbReference type="AlphaFoldDB" id="A0A921RHP5"/>
<evidence type="ECO:0000313" key="3">
    <source>
        <dbReference type="Proteomes" id="UP000807115"/>
    </source>
</evidence>
<dbReference type="Proteomes" id="UP000807115">
    <property type="component" value="Chromosome 3"/>
</dbReference>
<reference evidence="2" key="2">
    <citation type="submission" date="2020-10" db="EMBL/GenBank/DDBJ databases">
        <authorList>
            <person name="Cooper E.A."/>
            <person name="Brenton Z.W."/>
            <person name="Flinn B.S."/>
            <person name="Jenkins J."/>
            <person name="Shu S."/>
            <person name="Flowers D."/>
            <person name="Luo F."/>
            <person name="Wang Y."/>
            <person name="Xia P."/>
            <person name="Barry K."/>
            <person name="Daum C."/>
            <person name="Lipzen A."/>
            <person name="Yoshinaga Y."/>
            <person name="Schmutz J."/>
            <person name="Saski C."/>
            <person name="Vermerris W."/>
            <person name="Kresovich S."/>
        </authorList>
    </citation>
    <scope>NUCLEOTIDE SEQUENCE</scope>
</reference>